<dbReference type="GO" id="GO:0005634">
    <property type="term" value="C:nucleus"/>
    <property type="evidence" value="ECO:0007669"/>
    <property type="project" value="UniProtKB-SubCell"/>
</dbReference>
<evidence type="ECO:0000313" key="9">
    <source>
        <dbReference type="EMBL" id="OAY81022.1"/>
    </source>
</evidence>
<dbReference type="InterPro" id="IPR031052">
    <property type="entry name" value="FHY3/FAR1"/>
</dbReference>
<name>A0A199VUV4_ANACO</name>
<dbReference type="PANTHER" id="PTHR31669:SF283">
    <property type="entry name" value="PROTEIN FAR1-RELATED SEQUENCE"/>
    <property type="match status" value="1"/>
</dbReference>
<dbReference type="Pfam" id="PF04434">
    <property type="entry name" value="SWIM"/>
    <property type="match status" value="1"/>
</dbReference>
<feature type="compositionally biased region" description="Basic and acidic residues" evidence="7">
    <location>
        <begin position="1"/>
        <end position="22"/>
    </location>
</feature>
<sequence>MEGVTEEERSGEVDNRTSDKEAGMTTNNIQFTQFQDQEPENLMANLSYIENMEMNSPLIEKSQLDQEGPIVLVADNECLGDEPFIGLEFKDADHAYSFYNAYALKTGFSIRKASHYKAKKKDEMVTGLHLTCSKEGHYKPRHEIEIDDPQKEMQYTRTGCKAHIRIKMTSSGKWKVTRFVKEHNHVLINSPSKSRFLRSQRSMTKQQKDLVRMLSEQNISSSQIMSFIAAREGGAHNVRFTRKDLSNVVTEKNRSLLEFEMRWIGMLQKFDLYDNKHLQLMWNNRHQWVPVYFRDTFFAAMCTSQRSESINAVTKIWVDNHTSIYKFVLQIEKVIETRYDKEDEEDYRMRGGEVKLYSYDPIEVQARDIYTKRNFFEFKEQLRLISGHSLLELEKNSLYKITAIHNPTMTYTVSVNRLTEKVSCNCKMFEFTGLLCSHILKVLHYIGIYSIPSHYILKRWTKNAQRRSFNIQSIQHEAMGDSVHAKAIRSNALSQQVQEIVHQGAKSFGSFELTCQLIKRVVDEIVSYNQASNEVQGKEVEEINVVPHTQTSDLDVIVKDPPQSQCKGKRKPQRFKPSAEKRAKKSRTCGKCKKKGHNVASGDAYFDTTVSILKLVGFSMKALSSAALTLQVVVKHTTGANVISSRLGDGLATTVGARHEGCLRRRHRHIVLHSIELQRHRHKELHVPHQELTTLPQDRPIARAGPSLIPFPRSGAVPQESSVGIGSKEIEDGNEKKDSSQRRGSPSPVRFERGSSLPMSGVAP</sequence>
<evidence type="ECO:0000256" key="4">
    <source>
        <dbReference type="ARBA" id="ARBA00022833"/>
    </source>
</evidence>
<keyword evidence="4 6" id="KW-0862">Zinc</keyword>
<dbReference type="GO" id="GO:0006355">
    <property type="term" value="P:regulation of DNA-templated transcription"/>
    <property type="evidence" value="ECO:0007669"/>
    <property type="project" value="UniProtKB-UniRule"/>
</dbReference>
<feature type="region of interest" description="Disordered" evidence="7">
    <location>
        <begin position="694"/>
        <end position="764"/>
    </location>
</feature>
<comment type="subcellular location">
    <subcellularLocation>
        <location evidence="6">Nucleus</location>
    </subcellularLocation>
</comment>
<dbReference type="InterPro" id="IPR004330">
    <property type="entry name" value="FAR1_DNA_bnd_dom"/>
</dbReference>
<evidence type="ECO:0000256" key="6">
    <source>
        <dbReference type="RuleBase" id="RU367018"/>
    </source>
</evidence>
<keyword evidence="6" id="KW-0539">Nucleus</keyword>
<dbReference type="AlphaFoldDB" id="A0A199VUV4"/>
<reference evidence="9 10" key="1">
    <citation type="journal article" date="2016" name="DNA Res.">
        <title>The draft genome of MD-2 pineapple using hybrid error correction of long reads.</title>
        <authorList>
            <person name="Redwan R.M."/>
            <person name="Saidin A."/>
            <person name="Kumar S.V."/>
        </authorList>
    </citation>
    <scope>NUCLEOTIDE SEQUENCE [LARGE SCALE GENOMIC DNA]</scope>
    <source>
        <strain evidence="10">cv. MD2</strain>
        <tissue evidence="9">Leaf</tissue>
    </source>
</reference>
<dbReference type="STRING" id="4615.A0A199VUV4"/>
<feature type="compositionally biased region" description="Basic and acidic residues" evidence="7">
    <location>
        <begin position="728"/>
        <end position="741"/>
    </location>
</feature>
<keyword evidence="2 6" id="KW-0479">Metal-binding</keyword>
<evidence type="ECO:0000256" key="7">
    <source>
        <dbReference type="SAM" id="MobiDB-lite"/>
    </source>
</evidence>
<protein>
    <recommendedName>
        <fullName evidence="6">Protein FAR1-RELATED SEQUENCE</fullName>
    </recommendedName>
</protein>
<dbReference type="Proteomes" id="UP000092600">
    <property type="component" value="Unassembled WGS sequence"/>
</dbReference>
<comment type="caution">
    <text evidence="9">The sequence shown here is derived from an EMBL/GenBank/DDBJ whole genome shotgun (WGS) entry which is preliminary data.</text>
</comment>
<accession>A0A199VUV4</accession>
<evidence type="ECO:0000313" key="10">
    <source>
        <dbReference type="Proteomes" id="UP000092600"/>
    </source>
</evidence>
<dbReference type="Pfam" id="PF03101">
    <property type="entry name" value="FAR1"/>
    <property type="match status" value="1"/>
</dbReference>
<dbReference type="EMBL" id="LSRQ01000761">
    <property type="protein sequence ID" value="OAY81022.1"/>
    <property type="molecule type" value="Genomic_DNA"/>
</dbReference>
<dbReference type="PROSITE" id="PS50966">
    <property type="entry name" value="ZF_SWIM"/>
    <property type="match status" value="1"/>
</dbReference>
<dbReference type="SMART" id="SM00575">
    <property type="entry name" value="ZnF_PMZ"/>
    <property type="match status" value="1"/>
</dbReference>
<comment type="similarity">
    <text evidence="1 6">Belongs to the FHY3/FAR1 family.</text>
</comment>
<feature type="domain" description="SWIM-type" evidence="8">
    <location>
        <begin position="411"/>
        <end position="447"/>
    </location>
</feature>
<gene>
    <name evidence="9" type="ORF">ACMD2_23865</name>
</gene>
<keyword evidence="3 5" id="KW-0863">Zinc-finger</keyword>
<feature type="region of interest" description="Disordered" evidence="7">
    <location>
        <begin position="1"/>
        <end position="26"/>
    </location>
</feature>
<organism evidence="9 10">
    <name type="scientific">Ananas comosus</name>
    <name type="common">Pineapple</name>
    <name type="synonym">Ananas ananas</name>
    <dbReference type="NCBI Taxonomy" id="4615"/>
    <lineage>
        <taxon>Eukaryota</taxon>
        <taxon>Viridiplantae</taxon>
        <taxon>Streptophyta</taxon>
        <taxon>Embryophyta</taxon>
        <taxon>Tracheophyta</taxon>
        <taxon>Spermatophyta</taxon>
        <taxon>Magnoliopsida</taxon>
        <taxon>Liliopsida</taxon>
        <taxon>Poales</taxon>
        <taxon>Bromeliaceae</taxon>
        <taxon>Bromelioideae</taxon>
        <taxon>Ananas</taxon>
    </lineage>
</organism>
<feature type="non-terminal residue" evidence="9">
    <location>
        <position position="764"/>
    </location>
</feature>
<evidence type="ECO:0000256" key="2">
    <source>
        <dbReference type="ARBA" id="ARBA00022723"/>
    </source>
</evidence>
<proteinExistence type="inferred from homology"/>
<evidence type="ECO:0000259" key="8">
    <source>
        <dbReference type="PROSITE" id="PS50966"/>
    </source>
</evidence>
<dbReference type="GO" id="GO:0008270">
    <property type="term" value="F:zinc ion binding"/>
    <property type="evidence" value="ECO:0007669"/>
    <property type="project" value="UniProtKB-UniRule"/>
</dbReference>
<comment type="function">
    <text evidence="6">Putative transcription activator involved in regulating light control of development.</text>
</comment>
<evidence type="ECO:0000256" key="1">
    <source>
        <dbReference type="ARBA" id="ARBA00005889"/>
    </source>
</evidence>
<evidence type="ECO:0000256" key="5">
    <source>
        <dbReference type="PROSITE-ProRule" id="PRU00325"/>
    </source>
</evidence>
<evidence type="ECO:0000256" key="3">
    <source>
        <dbReference type="ARBA" id="ARBA00022771"/>
    </source>
</evidence>
<dbReference type="PANTHER" id="PTHR31669">
    <property type="entry name" value="PROTEIN FAR1-RELATED SEQUENCE 10-RELATED"/>
    <property type="match status" value="1"/>
</dbReference>
<dbReference type="InterPro" id="IPR006564">
    <property type="entry name" value="Znf_PMZ"/>
</dbReference>
<feature type="region of interest" description="Disordered" evidence="7">
    <location>
        <begin position="562"/>
        <end position="586"/>
    </location>
</feature>
<dbReference type="InterPro" id="IPR007527">
    <property type="entry name" value="Znf_SWIM"/>
</dbReference>